<dbReference type="PANTHER" id="PTHR14773:SF0">
    <property type="entry name" value="WD REPEAT-CONTAINING PROTEIN 76"/>
    <property type="match status" value="1"/>
</dbReference>
<comment type="caution">
    <text evidence="10">The sequence shown here is derived from an EMBL/GenBank/DDBJ whole genome shotgun (WGS) entry which is preliminary data.</text>
</comment>
<evidence type="ECO:0000256" key="8">
    <source>
        <dbReference type="RuleBase" id="RU365004"/>
    </source>
</evidence>
<comment type="function">
    <text evidence="8">DNA-binding protein that binds to both single- and double-stranded DNA. Binds preferentially to UV-damaged DNA. May be involved in DNA-metabolic processes.</text>
</comment>
<dbReference type="PROSITE" id="PS50082">
    <property type="entry name" value="WD_REPEATS_2"/>
    <property type="match status" value="2"/>
</dbReference>
<evidence type="ECO:0000256" key="6">
    <source>
        <dbReference type="ARBA" id="ARBA00023125"/>
    </source>
</evidence>
<dbReference type="Pfam" id="PF00400">
    <property type="entry name" value="WD40"/>
    <property type="match status" value="2"/>
</dbReference>
<dbReference type="Proteomes" id="UP000623467">
    <property type="component" value="Unassembled WGS sequence"/>
</dbReference>
<dbReference type="GO" id="GO:2000001">
    <property type="term" value="P:regulation of DNA damage checkpoint"/>
    <property type="evidence" value="ECO:0007669"/>
    <property type="project" value="TreeGrafter"/>
</dbReference>
<evidence type="ECO:0000313" key="10">
    <source>
        <dbReference type="EMBL" id="KAF7363499.1"/>
    </source>
</evidence>
<evidence type="ECO:0000256" key="1">
    <source>
        <dbReference type="ARBA" id="ARBA00005434"/>
    </source>
</evidence>
<keyword evidence="4" id="KW-0677">Repeat</keyword>
<dbReference type="PANTHER" id="PTHR14773">
    <property type="entry name" value="WD REPEAT-CONTAINING PROTEIN 76"/>
    <property type="match status" value="1"/>
</dbReference>
<accession>A0A8H6YS15</accession>
<dbReference type="GO" id="GO:0005634">
    <property type="term" value="C:nucleus"/>
    <property type="evidence" value="ECO:0007669"/>
    <property type="project" value="TreeGrafter"/>
</dbReference>
<evidence type="ECO:0000256" key="5">
    <source>
        <dbReference type="ARBA" id="ARBA00022763"/>
    </source>
</evidence>
<keyword evidence="3 7" id="KW-0853">WD repeat</keyword>
<dbReference type="InterPro" id="IPR050853">
    <property type="entry name" value="WD_repeat_DNA-damage-binding"/>
</dbReference>
<feature type="region of interest" description="Disordered" evidence="9">
    <location>
        <begin position="30"/>
        <end position="91"/>
    </location>
</feature>
<evidence type="ECO:0000256" key="2">
    <source>
        <dbReference type="ARBA" id="ARBA00021132"/>
    </source>
</evidence>
<dbReference type="Gene3D" id="2.130.10.10">
    <property type="entry name" value="YVTN repeat-like/Quinoprotein amine dehydrogenase"/>
    <property type="match status" value="2"/>
</dbReference>
<keyword evidence="6 8" id="KW-0238">DNA-binding</keyword>
<dbReference type="InterPro" id="IPR036322">
    <property type="entry name" value="WD40_repeat_dom_sf"/>
</dbReference>
<evidence type="ECO:0000256" key="9">
    <source>
        <dbReference type="SAM" id="MobiDB-lite"/>
    </source>
</evidence>
<evidence type="ECO:0000256" key="3">
    <source>
        <dbReference type="ARBA" id="ARBA00022574"/>
    </source>
</evidence>
<organism evidence="10 11">
    <name type="scientific">Mycena sanguinolenta</name>
    <dbReference type="NCBI Taxonomy" id="230812"/>
    <lineage>
        <taxon>Eukaryota</taxon>
        <taxon>Fungi</taxon>
        <taxon>Dikarya</taxon>
        <taxon>Basidiomycota</taxon>
        <taxon>Agaricomycotina</taxon>
        <taxon>Agaricomycetes</taxon>
        <taxon>Agaricomycetidae</taxon>
        <taxon>Agaricales</taxon>
        <taxon>Marasmiineae</taxon>
        <taxon>Mycenaceae</taxon>
        <taxon>Mycena</taxon>
    </lineage>
</organism>
<dbReference type="GO" id="GO:0006974">
    <property type="term" value="P:DNA damage response"/>
    <property type="evidence" value="ECO:0007669"/>
    <property type="project" value="UniProtKB-KW"/>
</dbReference>
<evidence type="ECO:0000313" key="11">
    <source>
        <dbReference type="Proteomes" id="UP000623467"/>
    </source>
</evidence>
<gene>
    <name evidence="10" type="ORF">MSAN_01006100</name>
</gene>
<sequence length="594" mass="66710">MPTEYELERERNIARNKALLEQLQLRQAVESLVPPKPKPAAKSQAKPIQSTKNKRPREEVVEPRRKSTRLRKEAIDPNESPSERKRREAELEERRAIEAEERLEAEEQARLTKRPRHIDLDLTTLAENEEDADIAELSAALLSVSQTAGQVRDEDSYQSEDEEDDKLVAELREKLQDLKVVSRAKVTQDRIYSAAYHPEKTKGITLVSESLLPLTLPIPDLIFFGDKHGQLGIWDAQAAIEEVADEDGDVAPAADQEGGKYWRLQLHWPASSKSSISCVKIDPIDSHNVYTSSYDCTIRSLSFTSGVSREIFSIEDTLISSIDLTPTGHEMWISDAQGGVWHRDLRQDKSTTIRYSLSDQKIGCINVNPTRPNFLLTASNNRSLKIWDVRKLQTLSLDLSDQSLPTPPPSSPGNPFLTPVSTINTDIDSDAVTEFVNSKKGKGCLRGEWRHDKSVSSAYWDPRGRSIVSTSYDDSLRLWDIEPAKFQSSAPFPSSRPFHRIRHNCQTGKWLTILRAQWSSNPDVYPHFTIGNMQHSLDIFSCKGELVARLSDPSKISAVQAVTQSHPSIVERAVSGNASGRCVLWAPSEEEESS</sequence>
<dbReference type="OrthoDB" id="9890280at2759"/>
<dbReference type="PROSITE" id="PS00678">
    <property type="entry name" value="WD_REPEATS_1"/>
    <property type="match status" value="2"/>
</dbReference>
<dbReference type="PROSITE" id="PS50294">
    <property type="entry name" value="WD_REPEATS_REGION"/>
    <property type="match status" value="1"/>
</dbReference>
<dbReference type="InterPro" id="IPR001680">
    <property type="entry name" value="WD40_rpt"/>
</dbReference>
<proteinExistence type="inferred from homology"/>
<feature type="repeat" description="WD" evidence="7">
    <location>
        <begin position="355"/>
        <end position="397"/>
    </location>
</feature>
<comment type="similarity">
    <text evidence="1 8">Belongs to the WD repeat DDB2/WDR76 family.</text>
</comment>
<name>A0A8H6YS15_9AGAR</name>
<dbReference type="InterPro" id="IPR015943">
    <property type="entry name" value="WD40/YVTN_repeat-like_dom_sf"/>
</dbReference>
<reference evidence="10" key="1">
    <citation type="submission" date="2020-05" db="EMBL/GenBank/DDBJ databases">
        <title>Mycena genomes resolve the evolution of fungal bioluminescence.</title>
        <authorList>
            <person name="Tsai I.J."/>
        </authorList>
    </citation>
    <scope>NUCLEOTIDE SEQUENCE</scope>
    <source>
        <strain evidence="10">160909Yilan</strain>
    </source>
</reference>
<dbReference type="EMBL" id="JACAZH010000007">
    <property type="protein sequence ID" value="KAF7363499.1"/>
    <property type="molecule type" value="Genomic_DNA"/>
</dbReference>
<evidence type="ECO:0000256" key="7">
    <source>
        <dbReference type="PROSITE-ProRule" id="PRU00221"/>
    </source>
</evidence>
<keyword evidence="5 8" id="KW-0227">DNA damage</keyword>
<dbReference type="InterPro" id="IPR019775">
    <property type="entry name" value="WD40_repeat_CS"/>
</dbReference>
<dbReference type="SUPFAM" id="SSF50978">
    <property type="entry name" value="WD40 repeat-like"/>
    <property type="match status" value="1"/>
</dbReference>
<protein>
    <recommendedName>
        <fullName evidence="2 8">DNA damage-binding protein CMR1</fullName>
    </recommendedName>
</protein>
<feature type="compositionally biased region" description="Basic and acidic residues" evidence="9">
    <location>
        <begin position="56"/>
        <end position="91"/>
    </location>
</feature>
<feature type="repeat" description="WD" evidence="7">
    <location>
        <begin position="451"/>
        <end position="489"/>
    </location>
</feature>
<keyword evidence="11" id="KW-1185">Reference proteome</keyword>
<dbReference type="GO" id="GO:0003677">
    <property type="term" value="F:DNA binding"/>
    <property type="evidence" value="ECO:0007669"/>
    <property type="project" value="UniProtKB-UniRule"/>
</dbReference>
<dbReference type="AlphaFoldDB" id="A0A8H6YS15"/>
<evidence type="ECO:0000256" key="4">
    <source>
        <dbReference type="ARBA" id="ARBA00022737"/>
    </source>
</evidence>
<dbReference type="SMART" id="SM00320">
    <property type="entry name" value="WD40"/>
    <property type="match status" value="5"/>
</dbReference>